<dbReference type="InterPro" id="IPR004360">
    <property type="entry name" value="Glyas_Fos-R_dOase_dom"/>
</dbReference>
<dbReference type="InterPro" id="IPR037523">
    <property type="entry name" value="VOC_core"/>
</dbReference>
<protein>
    <recommendedName>
        <fullName evidence="1">VOC domain-containing protein</fullName>
    </recommendedName>
</protein>
<evidence type="ECO:0000313" key="3">
    <source>
        <dbReference type="Proteomes" id="UP000186997"/>
    </source>
</evidence>
<dbReference type="PROSITE" id="PS51819">
    <property type="entry name" value="VOC"/>
    <property type="match status" value="1"/>
</dbReference>
<name>A0A1R3XGH6_9RHOB</name>
<dbReference type="RefSeq" id="WP_076660815.1">
    <property type="nucleotide sequence ID" value="NZ_FTPR01000003.1"/>
</dbReference>
<feature type="domain" description="VOC" evidence="1">
    <location>
        <begin position="4"/>
        <end position="118"/>
    </location>
</feature>
<dbReference type="Pfam" id="PF00903">
    <property type="entry name" value="Glyoxalase"/>
    <property type="match status" value="1"/>
</dbReference>
<keyword evidence="3" id="KW-1185">Reference proteome</keyword>
<evidence type="ECO:0000313" key="2">
    <source>
        <dbReference type="EMBL" id="SIT90502.1"/>
    </source>
</evidence>
<accession>A0A1R3XGH6</accession>
<proteinExistence type="predicted"/>
<dbReference type="AlphaFoldDB" id="A0A1R3XGH6"/>
<dbReference type="PANTHER" id="PTHR39175:SF1">
    <property type="entry name" value="FAMILY PROTEIN, PUTATIVE (AFU_ORTHOLOGUE AFUA_3G15060)-RELATED"/>
    <property type="match status" value="1"/>
</dbReference>
<dbReference type="STRING" id="287098.SAMN05421665_3132"/>
<dbReference type="SUPFAM" id="SSF54593">
    <property type="entry name" value="Glyoxalase/Bleomycin resistance protein/Dihydroxybiphenyl dioxygenase"/>
    <property type="match status" value="1"/>
</dbReference>
<reference evidence="3" key="1">
    <citation type="submission" date="2017-01" db="EMBL/GenBank/DDBJ databases">
        <authorList>
            <person name="Varghese N."/>
            <person name="Submissions S."/>
        </authorList>
    </citation>
    <scope>NUCLEOTIDE SEQUENCE [LARGE SCALE GENOMIC DNA]</scope>
    <source>
        <strain evidence="3">DSM 29591</strain>
    </source>
</reference>
<gene>
    <name evidence="2" type="ORF">SAMN05421665_3132</name>
</gene>
<dbReference type="InterPro" id="IPR029068">
    <property type="entry name" value="Glyas_Bleomycin-R_OHBP_Dase"/>
</dbReference>
<dbReference type="Proteomes" id="UP000186997">
    <property type="component" value="Unassembled WGS sequence"/>
</dbReference>
<organism evidence="2 3">
    <name type="scientific">Yoonia rosea</name>
    <dbReference type="NCBI Taxonomy" id="287098"/>
    <lineage>
        <taxon>Bacteria</taxon>
        <taxon>Pseudomonadati</taxon>
        <taxon>Pseudomonadota</taxon>
        <taxon>Alphaproteobacteria</taxon>
        <taxon>Rhodobacterales</taxon>
        <taxon>Paracoccaceae</taxon>
        <taxon>Yoonia</taxon>
    </lineage>
</organism>
<dbReference type="Gene3D" id="3.10.180.10">
    <property type="entry name" value="2,3-Dihydroxybiphenyl 1,2-Dioxygenase, domain 1"/>
    <property type="match status" value="1"/>
</dbReference>
<dbReference type="OrthoDB" id="9813630at2"/>
<dbReference type="EMBL" id="FTPR01000003">
    <property type="protein sequence ID" value="SIT90502.1"/>
    <property type="molecule type" value="Genomic_DNA"/>
</dbReference>
<evidence type="ECO:0000259" key="1">
    <source>
        <dbReference type="PROSITE" id="PS51819"/>
    </source>
</evidence>
<sequence length="123" mass="13153">MIVALDHIQLALPAGAENAMRAFYCDLLGMTEVAKPAALHGRGGFWARTGALECHCGVDPDFHPATKAHPAFVVDDIAALAGRMETVGLAVKWDTALPDVTRFFVFDPVGNRVELIAQAPQQA</sequence>
<dbReference type="PANTHER" id="PTHR39175">
    <property type="entry name" value="FAMILY PROTEIN, PUTATIVE (AFU_ORTHOLOGUE AFUA_3G15060)-RELATED"/>
    <property type="match status" value="1"/>
</dbReference>